<gene>
    <name evidence="2" type="ORF">MCOS_LOCUS3899</name>
</gene>
<dbReference type="OrthoDB" id="6267935at2759"/>
<sequence>MPSNIVASLAKREINPLSDASMQGEVMEAVRRVQCESNKETCLQHDSEGTNHSNLRLCLNQSANDNGGDDAPFCHAETKSDTEDDFELIFANGRKYKRYFKRHIVFQRHVCKQIVVAPSLPDGSGPDLSRQVAQGPVQGCHFDNSAPRRETPTPTGSCQLSSSDDTESGLQATTEGEAASTSTSHSPRLWEPVGNGEKPRTPSASPFNNTLTNYMYKFGRSDPQDSGLESRIYRNFADFFHPKWCKRETAQGPHERSKTVAYVHKYSQPALTGPPIQHNTCVQETCTVRMEGMLSVLSDVCLLYYTEMDKTAMSVYFVTRLCHRLRN</sequence>
<evidence type="ECO:0000256" key="1">
    <source>
        <dbReference type="SAM" id="MobiDB-lite"/>
    </source>
</evidence>
<accession>A0A3P6HRI4</accession>
<proteinExistence type="predicted"/>
<evidence type="ECO:0000313" key="3">
    <source>
        <dbReference type="Proteomes" id="UP000267029"/>
    </source>
</evidence>
<dbReference type="STRING" id="53468.A0A3P6HRI4"/>
<protein>
    <submittedName>
        <fullName evidence="2">Uncharacterized protein</fullName>
    </submittedName>
</protein>
<name>A0A3P6HRI4_MESCO</name>
<feature type="compositionally biased region" description="Polar residues" evidence="1">
    <location>
        <begin position="152"/>
        <end position="171"/>
    </location>
</feature>
<dbReference type="Proteomes" id="UP000267029">
    <property type="component" value="Unassembled WGS sequence"/>
</dbReference>
<feature type="region of interest" description="Disordered" evidence="1">
    <location>
        <begin position="120"/>
        <end position="208"/>
    </location>
</feature>
<evidence type="ECO:0000313" key="2">
    <source>
        <dbReference type="EMBL" id="VDD77896.1"/>
    </source>
</evidence>
<dbReference type="AlphaFoldDB" id="A0A3P6HRI4"/>
<dbReference type="EMBL" id="UXSR01001089">
    <property type="protein sequence ID" value="VDD77896.1"/>
    <property type="molecule type" value="Genomic_DNA"/>
</dbReference>
<feature type="compositionally biased region" description="Low complexity" evidence="1">
    <location>
        <begin position="172"/>
        <end position="186"/>
    </location>
</feature>
<organism evidence="2 3">
    <name type="scientific">Mesocestoides corti</name>
    <name type="common">Flatworm</name>
    <dbReference type="NCBI Taxonomy" id="53468"/>
    <lineage>
        <taxon>Eukaryota</taxon>
        <taxon>Metazoa</taxon>
        <taxon>Spiralia</taxon>
        <taxon>Lophotrochozoa</taxon>
        <taxon>Platyhelminthes</taxon>
        <taxon>Cestoda</taxon>
        <taxon>Eucestoda</taxon>
        <taxon>Cyclophyllidea</taxon>
        <taxon>Mesocestoididae</taxon>
        <taxon>Mesocestoides</taxon>
    </lineage>
</organism>
<reference evidence="2 3" key="1">
    <citation type="submission" date="2018-10" db="EMBL/GenBank/DDBJ databases">
        <authorList>
            <consortium name="Pathogen Informatics"/>
        </authorList>
    </citation>
    <scope>NUCLEOTIDE SEQUENCE [LARGE SCALE GENOMIC DNA]</scope>
</reference>
<keyword evidence="3" id="KW-1185">Reference proteome</keyword>